<comment type="function">
    <text evidence="2 9">Catalyzes the formation of N(7)-methylguanine at position 46 (m7G46) in tRNA.</text>
</comment>
<dbReference type="GO" id="GO:0043527">
    <property type="term" value="C:tRNA methyltransferase complex"/>
    <property type="evidence" value="ECO:0007669"/>
    <property type="project" value="TreeGrafter"/>
</dbReference>
<keyword evidence="5 9" id="KW-0949">S-adenosyl-L-methionine</keyword>
<dbReference type="InterPro" id="IPR055361">
    <property type="entry name" value="tRNA_methyltr_TrmB_bact"/>
</dbReference>
<name>A0A5N1BKI3_9LACT</name>
<dbReference type="FunFam" id="3.40.50.150:FF:000035">
    <property type="entry name" value="tRNA (guanine-N(7)-)-methyltransferase"/>
    <property type="match status" value="1"/>
</dbReference>
<feature type="binding site" evidence="9">
    <location>
        <position position="96"/>
    </location>
    <ligand>
        <name>S-adenosyl-L-methionine</name>
        <dbReference type="ChEBI" id="CHEBI:59789"/>
    </ligand>
</feature>
<evidence type="ECO:0000256" key="1">
    <source>
        <dbReference type="ARBA" id="ARBA00000142"/>
    </source>
</evidence>
<protein>
    <recommendedName>
        <fullName evidence="9">tRNA (guanine-N(7)-)-methyltransferase</fullName>
        <ecNumber evidence="9">2.1.1.33</ecNumber>
    </recommendedName>
    <alternativeName>
        <fullName evidence="9">tRNA (guanine(46)-N(7))-methyltransferase</fullName>
    </alternativeName>
    <alternativeName>
        <fullName evidence="9">tRNA(m7G46)-methyltransferase</fullName>
    </alternativeName>
</protein>
<dbReference type="SUPFAM" id="SSF53335">
    <property type="entry name" value="S-adenosyl-L-methionine-dependent methyltransferases"/>
    <property type="match status" value="1"/>
</dbReference>
<comment type="similarity">
    <text evidence="8 9">Belongs to the class I-like SAM-binding methyltransferase superfamily. TrmB family.</text>
</comment>
<dbReference type="NCBIfam" id="TIGR00091">
    <property type="entry name" value="tRNA (guanosine(46)-N7)-methyltransferase TrmB"/>
    <property type="match status" value="1"/>
</dbReference>
<evidence type="ECO:0000256" key="2">
    <source>
        <dbReference type="ARBA" id="ARBA00003015"/>
    </source>
</evidence>
<evidence type="ECO:0000256" key="9">
    <source>
        <dbReference type="HAMAP-Rule" id="MF_01057"/>
    </source>
</evidence>
<dbReference type="HAMAP" id="MF_01057">
    <property type="entry name" value="tRNA_methyltr_TrmB"/>
    <property type="match status" value="1"/>
</dbReference>
<evidence type="ECO:0000313" key="11">
    <source>
        <dbReference type="Proteomes" id="UP000326476"/>
    </source>
</evidence>
<feature type="binding site" evidence="9">
    <location>
        <position position="118"/>
    </location>
    <ligand>
        <name>S-adenosyl-L-methionine</name>
        <dbReference type="ChEBI" id="CHEBI:59789"/>
    </ligand>
</feature>
<dbReference type="Gene3D" id="3.40.50.150">
    <property type="entry name" value="Vaccinia Virus protein VP39"/>
    <property type="match status" value="1"/>
</dbReference>
<dbReference type="CDD" id="cd02440">
    <property type="entry name" value="AdoMet_MTases"/>
    <property type="match status" value="1"/>
</dbReference>
<dbReference type="PANTHER" id="PTHR23417:SF14">
    <property type="entry name" value="PENTACOTRIPEPTIDE-REPEAT REGION OF PRORP DOMAIN-CONTAINING PROTEIN"/>
    <property type="match status" value="1"/>
</dbReference>
<dbReference type="AlphaFoldDB" id="A0A5N1BKI3"/>
<accession>A0A5N1BKI3</accession>
<comment type="caution">
    <text evidence="9">Lacks conserved residue(s) required for the propagation of feature annotation.</text>
</comment>
<evidence type="ECO:0000256" key="6">
    <source>
        <dbReference type="ARBA" id="ARBA00022694"/>
    </source>
</evidence>
<feature type="binding site" evidence="9">
    <location>
        <begin position="191"/>
        <end position="194"/>
    </location>
    <ligand>
        <name>substrate</name>
    </ligand>
</feature>
<dbReference type="RefSeq" id="WP_111821979.1">
    <property type="nucleotide sequence ID" value="NZ_QMGY01000002.1"/>
</dbReference>
<comment type="catalytic activity">
    <reaction evidence="1 9">
        <text>guanosine(46) in tRNA + S-adenosyl-L-methionine = N(7)-methylguanosine(46) in tRNA + S-adenosyl-L-homocysteine</text>
        <dbReference type="Rhea" id="RHEA:42708"/>
        <dbReference type="Rhea" id="RHEA-COMP:10188"/>
        <dbReference type="Rhea" id="RHEA-COMP:10189"/>
        <dbReference type="ChEBI" id="CHEBI:57856"/>
        <dbReference type="ChEBI" id="CHEBI:59789"/>
        <dbReference type="ChEBI" id="CHEBI:74269"/>
        <dbReference type="ChEBI" id="CHEBI:74480"/>
        <dbReference type="EC" id="2.1.1.33"/>
    </reaction>
</comment>
<comment type="caution">
    <text evidence="10">The sequence shown here is derived from an EMBL/GenBank/DDBJ whole genome shotgun (WGS) entry which is preliminary data.</text>
</comment>
<evidence type="ECO:0000313" key="10">
    <source>
        <dbReference type="EMBL" id="KAA9240627.1"/>
    </source>
</evidence>
<evidence type="ECO:0000256" key="8">
    <source>
        <dbReference type="ARBA" id="ARBA00060767"/>
    </source>
</evidence>
<keyword evidence="4 9" id="KW-0808">Transferase</keyword>
<evidence type="ECO:0000256" key="5">
    <source>
        <dbReference type="ARBA" id="ARBA00022691"/>
    </source>
</evidence>
<comment type="pathway">
    <text evidence="7 9">tRNA modification; N(7)-methylguanine-tRNA biosynthesis.</text>
</comment>
<feature type="binding site" evidence="9">
    <location>
        <position position="122"/>
    </location>
    <ligand>
        <name>substrate</name>
    </ligand>
</feature>
<dbReference type="UniPathway" id="UPA00989"/>
<proteinExistence type="inferred from homology"/>
<dbReference type="GO" id="GO:0008176">
    <property type="term" value="F:tRNA (guanine(46)-N7)-methyltransferase activity"/>
    <property type="evidence" value="ECO:0007669"/>
    <property type="project" value="UniProtKB-UniRule"/>
</dbReference>
<feature type="binding site" evidence="9">
    <location>
        <position position="44"/>
    </location>
    <ligand>
        <name>S-adenosyl-L-methionine</name>
        <dbReference type="ChEBI" id="CHEBI:59789"/>
    </ligand>
</feature>
<keyword evidence="6 9" id="KW-0819">tRNA processing</keyword>
<feature type="binding site" evidence="9">
    <location>
        <position position="154"/>
    </location>
    <ligand>
        <name>substrate</name>
    </ligand>
</feature>
<dbReference type="PROSITE" id="PS51625">
    <property type="entry name" value="SAM_MT_TRMB"/>
    <property type="match status" value="1"/>
</dbReference>
<evidence type="ECO:0000256" key="4">
    <source>
        <dbReference type="ARBA" id="ARBA00022679"/>
    </source>
</evidence>
<dbReference type="EC" id="2.1.1.33" evidence="9"/>
<keyword evidence="3 9" id="KW-0489">Methyltransferase</keyword>
<sequence>MRVRHKPWAKDLIAQHPEWVITDPYDKKGHWHEIFANDHPIHVEVGTGKGQFLIEMAKTYPEINFIGIEMISDVLVMALQKAMETELSNLRFIRGDGNHVSDMFGQDEVSEIYLNFSDPWPKKRHAKRRLTHENFLKQYQHILKPDGRLIFKTDNQGLFEYSLTSISHYGMVLDDVSLDLHNSGVTDNIMTEYEAKFSQKGQRIYRLIAHFRVEG</sequence>
<dbReference type="Pfam" id="PF02390">
    <property type="entry name" value="Methyltransf_4"/>
    <property type="match status" value="1"/>
</dbReference>
<evidence type="ECO:0000256" key="3">
    <source>
        <dbReference type="ARBA" id="ARBA00022603"/>
    </source>
</evidence>
<dbReference type="EMBL" id="VYVN01000008">
    <property type="protein sequence ID" value="KAA9240627.1"/>
    <property type="molecule type" value="Genomic_DNA"/>
</dbReference>
<reference evidence="11" key="1">
    <citation type="submission" date="2019-09" db="EMBL/GenBank/DDBJ databases">
        <title>Draft genome sequence assemblies of isolates from the urinary tract.</title>
        <authorList>
            <person name="Mores C.R."/>
            <person name="Putonti C."/>
            <person name="Wolfe A.J."/>
        </authorList>
    </citation>
    <scope>NUCLEOTIDE SEQUENCE [LARGE SCALE GENOMIC DNA]</scope>
    <source>
        <strain evidence="11">UMB8614</strain>
    </source>
</reference>
<dbReference type="PANTHER" id="PTHR23417">
    <property type="entry name" value="3-DEOXY-D-MANNO-OCTULOSONIC-ACID TRANSFERASE/TRNA GUANINE-N 7 - -METHYLTRANSFERASE"/>
    <property type="match status" value="1"/>
</dbReference>
<feature type="binding site" evidence="9">
    <location>
        <position position="69"/>
    </location>
    <ligand>
        <name>S-adenosyl-L-methionine</name>
        <dbReference type="ChEBI" id="CHEBI:59789"/>
    </ligand>
</feature>
<organism evidence="10 11">
    <name type="scientific">Aerococcus tenax</name>
    <dbReference type="NCBI Taxonomy" id="3078812"/>
    <lineage>
        <taxon>Bacteria</taxon>
        <taxon>Bacillati</taxon>
        <taxon>Bacillota</taxon>
        <taxon>Bacilli</taxon>
        <taxon>Lactobacillales</taxon>
        <taxon>Aerococcaceae</taxon>
        <taxon>Aerococcus</taxon>
    </lineage>
</organism>
<evidence type="ECO:0000256" key="7">
    <source>
        <dbReference type="ARBA" id="ARBA00060552"/>
    </source>
</evidence>
<keyword evidence="11" id="KW-1185">Reference proteome</keyword>
<dbReference type="Proteomes" id="UP000326476">
    <property type="component" value="Unassembled WGS sequence"/>
</dbReference>
<dbReference type="InterPro" id="IPR029063">
    <property type="entry name" value="SAM-dependent_MTases_sf"/>
</dbReference>
<dbReference type="InterPro" id="IPR003358">
    <property type="entry name" value="tRNA_(Gua-N-7)_MeTrfase_Trmb"/>
</dbReference>
<dbReference type="NCBIfam" id="NF001080">
    <property type="entry name" value="PRK00121.2-2"/>
    <property type="match status" value="1"/>
</dbReference>
<gene>
    <name evidence="9 10" type="primary">trmB</name>
    <name evidence="10" type="ORF">F6I34_04445</name>
</gene>